<keyword evidence="2" id="KW-1185">Reference proteome</keyword>
<feature type="non-terminal residue" evidence="1">
    <location>
        <position position="126"/>
    </location>
</feature>
<reference evidence="2" key="1">
    <citation type="journal article" date="2022" name="Mol. Ecol. Resour.">
        <title>The genomes of chicory, endive, great burdock and yacon provide insights into Asteraceae palaeo-polyploidization history and plant inulin production.</title>
        <authorList>
            <person name="Fan W."/>
            <person name="Wang S."/>
            <person name="Wang H."/>
            <person name="Wang A."/>
            <person name="Jiang F."/>
            <person name="Liu H."/>
            <person name="Zhao H."/>
            <person name="Xu D."/>
            <person name="Zhang Y."/>
        </authorList>
    </citation>
    <scope>NUCLEOTIDE SEQUENCE [LARGE SCALE GENOMIC DNA]</scope>
    <source>
        <strain evidence="2">cv. Niubang</strain>
    </source>
</reference>
<organism evidence="1 2">
    <name type="scientific">Arctium lappa</name>
    <name type="common">Greater burdock</name>
    <name type="synonym">Lappa major</name>
    <dbReference type="NCBI Taxonomy" id="4217"/>
    <lineage>
        <taxon>Eukaryota</taxon>
        <taxon>Viridiplantae</taxon>
        <taxon>Streptophyta</taxon>
        <taxon>Embryophyta</taxon>
        <taxon>Tracheophyta</taxon>
        <taxon>Spermatophyta</taxon>
        <taxon>Magnoliopsida</taxon>
        <taxon>eudicotyledons</taxon>
        <taxon>Gunneridae</taxon>
        <taxon>Pentapetalae</taxon>
        <taxon>asterids</taxon>
        <taxon>campanulids</taxon>
        <taxon>Asterales</taxon>
        <taxon>Asteraceae</taxon>
        <taxon>Carduoideae</taxon>
        <taxon>Cardueae</taxon>
        <taxon>Arctiinae</taxon>
        <taxon>Arctium</taxon>
    </lineage>
</organism>
<reference evidence="1 2" key="2">
    <citation type="journal article" date="2022" name="Mol. Ecol. Resour.">
        <title>The genomes of chicory, endive, great burdock and yacon provide insights into Asteraceae paleo-polyploidization history and plant inulin production.</title>
        <authorList>
            <person name="Fan W."/>
            <person name="Wang S."/>
            <person name="Wang H."/>
            <person name="Wang A."/>
            <person name="Jiang F."/>
            <person name="Liu H."/>
            <person name="Zhao H."/>
            <person name="Xu D."/>
            <person name="Zhang Y."/>
        </authorList>
    </citation>
    <scope>NUCLEOTIDE SEQUENCE [LARGE SCALE GENOMIC DNA]</scope>
    <source>
        <strain evidence="2">cv. Niubang</strain>
    </source>
</reference>
<evidence type="ECO:0000313" key="2">
    <source>
        <dbReference type="Proteomes" id="UP001055879"/>
    </source>
</evidence>
<gene>
    <name evidence="1" type="ORF">L6452_06983</name>
</gene>
<dbReference type="EMBL" id="CM042048">
    <property type="protein sequence ID" value="KAI3759284.1"/>
    <property type="molecule type" value="Genomic_DNA"/>
</dbReference>
<proteinExistence type="predicted"/>
<dbReference type="Proteomes" id="UP001055879">
    <property type="component" value="Linkage Group LG02"/>
</dbReference>
<feature type="non-terminal residue" evidence="1">
    <location>
        <position position="1"/>
    </location>
</feature>
<comment type="caution">
    <text evidence="1">The sequence shown here is derived from an EMBL/GenBank/DDBJ whole genome shotgun (WGS) entry which is preliminary data.</text>
</comment>
<accession>A0ACB9EK30</accession>
<sequence>DVSTQCRSFLHHPSFSRYYSSTTSAITITTTRNHSTTTNKFLHRRHCFFRSVGIFTLTVSTKFRRLTSTPRLIPSPSNSIGLPPERLHRQICLCLRHSMYLRLRLHRRRHRRLISWDRHRHRLWMV</sequence>
<protein>
    <submittedName>
        <fullName evidence="1">Uncharacterized protein</fullName>
    </submittedName>
</protein>
<name>A0ACB9EK30_ARCLA</name>
<evidence type="ECO:0000313" key="1">
    <source>
        <dbReference type="EMBL" id="KAI3759284.1"/>
    </source>
</evidence>